<organism evidence="2 3">
    <name type="scientific">Trichosporon asahii var. asahii (strain CBS 8904)</name>
    <name type="common">Yeast</name>
    <dbReference type="NCBI Taxonomy" id="1220162"/>
    <lineage>
        <taxon>Eukaryota</taxon>
        <taxon>Fungi</taxon>
        <taxon>Dikarya</taxon>
        <taxon>Basidiomycota</taxon>
        <taxon>Agaricomycotina</taxon>
        <taxon>Tremellomycetes</taxon>
        <taxon>Trichosporonales</taxon>
        <taxon>Trichosporonaceae</taxon>
        <taxon>Trichosporon</taxon>
    </lineage>
</organism>
<dbReference type="AlphaFoldDB" id="K1WVU3"/>
<dbReference type="HOGENOM" id="CLU_1220446_0_0_1"/>
<feature type="coiled-coil region" evidence="1">
    <location>
        <begin position="129"/>
        <end position="156"/>
    </location>
</feature>
<name>K1WVU3_TRIAC</name>
<dbReference type="Proteomes" id="UP000006757">
    <property type="component" value="Unassembled WGS sequence"/>
</dbReference>
<comment type="caution">
    <text evidence="2">The sequence shown here is derived from an EMBL/GenBank/DDBJ whole genome shotgun (WGS) entry which is preliminary data.</text>
</comment>
<evidence type="ECO:0000313" key="3">
    <source>
        <dbReference type="Proteomes" id="UP000006757"/>
    </source>
</evidence>
<evidence type="ECO:0000313" key="2">
    <source>
        <dbReference type="EMBL" id="EKD04944.1"/>
    </source>
</evidence>
<dbReference type="EMBL" id="AMBO01000185">
    <property type="protein sequence ID" value="EKD04944.1"/>
    <property type="molecule type" value="Genomic_DNA"/>
</dbReference>
<keyword evidence="3" id="KW-1185">Reference proteome</keyword>
<dbReference type="InParanoid" id="K1WVU3"/>
<sequence>MPPTTEEVPALHSDEVQAILTNPPPLACHFSEPAKIVPMARFMVTATEQWVECYVRFLQVCKRIAQNPTARRFVLRAEVGLLPVQWDCTRIMIYGCAANMPQDRSRLVAAETEAGGEEKKRAGEQLAEFDGYMRRLERAQDKAKRVERDIEEAYAEYSQNPIPESEDPTAGVSRDALATVGAATMQFEMDEKTCRQVFLRLAAAGCQCEHCGIAVDQSATQAAQASLSR</sequence>
<proteinExistence type="predicted"/>
<reference evidence="2 3" key="1">
    <citation type="journal article" date="2012" name="Eukaryot. Cell">
        <title>Genome sequence of the Trichosporon asahii environmental strain CBS 8904.</title>
        <authorList>
            <person name="Yang R.Y."/>
            <person name="Li H.T."/>
            <person name="Zhu H."/>
            <person name="Zhou G.P."/>
            <person name="Wang M."/>
            <person name="Wang L."/>
        </authorList>
    </citation>
    <scope>NUCLEOTIDE SEQUENCE [LARGE SCALE GENOMIC DNA]</scope>
    <source>
        <strain evidence="2 3">CBS 8904</strain>
    </source>
</reference>
<keyword evidence="1" id="KW-0175">Coiled coil</keyword>
<evidence type="ECO:0000256" key="1">
    <source>
        <dbReference type="SAM" id="Coils"/>
    </source>
</evidence>
<gene>
    <name evidence="2" type="ORF">A1Q2_00744</name>
</gene>
<accession>K1WVU3</accession>
<protein>
    <submittedName>
        <fullName evidence="2">Uncharacterized protein</fullName>
    </submittedName>
</protein>